<proteinExistence type="predicted"/>
<comment type="caution">
    <text evidence="2">The sequence shown here is derived from an EMBL/GenBank/DDBJ whole genome shotgun (WGS) entry which is preliminary data.</text>
</comment>
<feature type="region of interest" description="Disordered" evidence="1">
    <location>
        <begin position="1"/>
        <end position="59"/>
    </location>
</feature>
<evidence type="ECO:0000313" key="3">
    <source>
        <dbReference type="Proteomes" id="UP001201812"/>
    </source>
</evidence>
<dbReference type="Gene3D" id="6.10.250.2730">
    <property type="match status" value="1"/>
</dbReference>
<keyword evidence="3" id="KW-1185">Reference proteome</keyword>
<dbReference type="Proteomes" id="UP001201812">
    <property type="component" value="Unassembled WGS sequence"/>
</dbReference>
<evidence type="ECO:0000256" key="1">
    <source>
        <dbReference type="SAM" id="MobiDB-lite"/>
    </source>
</evidence>
<feature type="compositionally biased region" description="Polar residues" evidence="1">
    <location>
        <begin position="1"/>
        <end position="12"/>
    </location>
</feature>
<gene>
    <name evidence="2" type="ORF">DdX_15795</name>
</gene>
<dbReference type="AlphaFoldDB" id="A0AAD4QUF2"/>
<evidence type="ECO:0000313" key="2">
    <source>
        <dbReference type="EMBL" id="KAI1701928.1"/>
    </source>
</evidence>
<name>A0AAD4QUF2_9BILA</name>
<feature type="region of interest" description="Disordered" evidence="1">
    <location>
        <begin position="109"/>
        <end position="130"/>
    </location>
</feature>
<dbReference type="EMBL" id="JAKKPZ010000108">
    <property type="protein sequence ID" value="KAI1701928.1"/>
    <property type="molecule type" value="Genomic_DNA"/>
</dbReference>
<protein>
    <submittedName>
        <fullName evidence="2">Uncharacterized protein</fullName>
    </submittedName>
</protein>
<feature type="compositionally biased region" description="Basic and acidic residues" evidence="1">
    <location>
        <begin position="50"/>
        <end position="59"/>
    </location>
</feature>
<reference evidence="2" key="1">
    <citation type="submission" date="2022-01" db="EMBL/GenBank/DDBJ databases">
        <title>Genome Sequence Resource for Two Populations of Ditylenchus destructor, the Migratory Endoparasitic Phytonematode.</title>
        <authorList>
            <person name="Zhang H."/>
            <person name="Lin R."/>
            <person name="Xie B."/>
        </authorList>
    </citation>
    <scope>NUCLEOTIDE SEQUENCE</scope>
    <source>
        <strain evidence="2">BazhouSP</strain>
    </source>
</reference>
<sequence length="289" mass="33587">MDSSPEQPQASSSRRDDAKKARQVMKTKREKEQQRKANIAARNQAKRPLRRQEGTGHLDEAFRPLYPEEPEEVQPTYEQLQAENAALRAENEQLKMEIACLKADKERTRKREVMRRKRSRTESPPVETTSRMTIWRHTQRIKRQFAPATLAILAKKLTPPTSEMQKLNTTEAQEAFATTTREVQRKIRRTLTGRGCKIFPGESQMKADLDRQTAGFRIHMRPFIGQMGLNRTAQIDVLQVESVDFVITRMIETLIESGRFRSRFLFGSFQIETGVLMFPYWRSHIPLLS</sequence>
<accession>A0AAD4QUF2</accession>
<organism evidence="2 3">
    <name type="scientific">Ditylenchus destructor</name>
    <dbReference type="NCBI Taxonomy" id="166010"/>
    <lineage>
        <taxon>Eukaryota</taxon>
        <taxon>Metazoa</taxon>
        <taxon>Ecdysozoa</taxon>
        <taxon>Nematoda</taxon>
        <taxon>Chromadorea</taxon>
        <taxon>Rhabditida</taxon>
        <taxon>Tylenchina</taxon>
        <taxon>Tylenchomorpha</taxon>
        <taxon>Sphaerularioidea</taxon>
        <taxon>Anguinidae</taxon>
        <taxon>Anguininae</taxon>
        <taxon>Ditylenchus</taxon>
    </lineage>
</organism>